<dbReference type="PANTHER" id="PTHR40137:SF2">
    <property type="entry name" value="PROTEIN GVPK 1"/>
    <property type="match status" value="1"/>
</dbReference>
<dbReference type="RefSeq" id="WP_183852012.1">
    <property type="nucleotide sequence ID" value="NZ_JACHOO010000001.1"/>
</dbReference>
<dbReference type="GO" id="GO:0031412">
    <property type="term" value="P:gas vesicle organization"/>
    <property type="evidence" value="ECO:0007669"/>
    <property type="project" value="InterPro"/>
</dbReference>
<dbReference type="PANTHER" id="PTHR40137">
    <property type="entry name" value="PROTEIN GVPK 1"/>
    <property type="match status" value="1"/>
</dbReference>
<comment type="caution">
    <text evidence="4">The sequence shown here is derived from an EMBL/GenBank/DDBJ whole genome shotgun (WGS) entry which is preliminary data.</text>
</comment>
<comment type="subcellular location">
    <subcellularLocation>
        <location evidence="2">Gas vesicle</location>
    </subcellularLocation>
</comment>
<dbReference type="EMBL" id="JACHOO010000001">
    <property type="protein sequence ID" value="MBB5751388.1"/>
    <property type="molecule type" value="Genomic_DNA"/>
</dbReference>
<dbReference type="AlphaFoldDB" id="A0A7W9CT12"/>
<accession>A0A7W9CT12</accession>
<dbReference type="Pfam" id="PF05121">
    <property type="entry name" value="GvpK"/>
    <property type="match status" value="1"/>
</dbReference>
<evidence type="ECO:0000256" key="3">
    <source>
        <dbReference type="ARBA" id="ARBA00035659"/>
    </source>
</evidence>
<name>A0A7W9CT12_9HYPH</name>
<evidence type="ECO:0000256" key="2">
    <source>
        <dbReference type="ARBA" id="ARBA00035108"/>
    </source>
</evidence>
<sequence length="101" mass="11288">MTEGTIPDLIGAFQDGRVALDPEKVEQGLAKLVLMLVETLRQLIEKQAIRRVEGGSLSDEEIERLGLTLMRLEEKMAELRAVFGLDEADLTLRLDLPIETL</sequence>
<evidence type="ECO:0000256" key="1">
    <source>
        <dbReference type="ARBA" id="ARBA00022987"/>
    </source>
</evidence>
<dbReference type="InterPro" id="IPR007805">
    <property type="entry name" value="GvpK"/>
</dbReference>
<dbReference type="GO" id="GO:0031411">
    <property type="term" value="C:gas vesicle"/>
    <property type="evidence" value="ECO:0007669"/>
    <property type="project" value="UniProtKB-SubCell"/>
</dbReference>
<keyword evidence="1" id="KW-0304">Gas vesicle</keyword>
<evidence type="ECO:0000313" key="4">
    <source>
        <dbReference type="EMBL" id="MBB5751388.1"/>
    </source>
</evidence>
<protein>
    <submittedName>
        <fullName evidence="4">Uncharacterized protein YgbK (DUF1537 family)</fullName>
    </submittedName>
</protein>
<organism evidence="4 5">
    <name type="scientific">Prosthecomicrobium pneumaticum</name>
    <dbReference type="NCBI Taxonomy" id="81895"/>
    <lineage>
        <taxon>Bacteria</taxon>
        <taxon>Pseudomonadati</taxon>
        <taxon>Pseudomonadota</taxon>
        <taxon>Alphaproteobacteria</taxon>
        <taxon>Hyphomicrobiales</taxon>
        <taxon>Kaistiaceae</taxon>
        <taxon>Prosthecomicrobium</taxon>
    </lineage>
</organism>
<keyword evidence="5" id="KW-1185">Reference proteome</keyword>
<comment type="similarity">
    <text evidence="3">Belongs to the gas vesicle GvpK family.</text>
</comment>
<reference evidence="4 5" key="1">
    <citation type="submission" date="2020-08" db="EMBL/GenBank/DDBJ databases">
        <title>Genomic Encyclopedia of Type Strains, Phase IV (KMG-IV): sequencing the most valuable type-strain genomes for metagenomic binning, comparative biology and taxonomic classification.</title>
        <authorList>
            <person name="Goeker M."/>
        </authorList>
    </citation>
    <scope>NUCLEOTIDE SEQUENCE [LARGE SCALE GENOMIC DNA]</scope>
    <source>
        <strain evidence="4 5">DSM 16268</strain>
    </source>
</reference>
<proteinExistence type="inferred from homology"/>
<gene>
    <name evidence="4" type="ORF">GGQ63_000431</name>
</gene>
<evidence type="ECO:0000313" key="5">
    <source>
        <dbReference type="Proteomes" id="UP000523821"/>
    </source>
</evidence>
<dbReference type="Proteomes" id="UP000523821">
    <property type="component" value="Unassembled WGS sequence"/>
</dbReference>